<gene>
    <name evidence="2" type="ordered locus">Bcav_1969</name>
</gene>
<dbReference type="eggNOG" id="ENOG50342TZ">
    <property type="taxonomic scope" value="Bacteria"/>
</dbReference>
<organism evidence="2 3">
    <name type="scientific">Beutenbergia cavernae (strain ATCC BAA-8 / DSM 12333 / CCUG 43141 / JCM 11478 / NBRC 16432 / NCIMB 13614 / HKI 0122)</name>
    <dbReference type="NCBI Taxonomy" id="471853"/>
    <lineage>
        <taxon>Bacteria</taxon>
        <taxon>Bacillati</taxon>
        <taxon>Actinomycetota</taxon>
        <taxon>Actinomycetes</taxon>
        <taxon>Micrococcales</taxon>
        <taxon>Beutenbergiaceae</taxon>
        <taxon>Beutenbergia</taxon>
    </lineage>
</organism>
<dbReference type="Proteomes" id="UP000007962">
    <property type="component" value="Chromosome"/>
</dbReference>
<protein>
    <submittedName>
        <fullName evidence="2">Uncharacterized protein</fullName>
    </submittedName>
</protein>
<reference evidence="2 3" key="1">
    <citation type="journal article" date="2009" name="Stand. Genomic Sci.">
        <title>Complete genome sequence of Beutenbergia cavernae type strain (HKI 0122).</title>
        <authorList>
            <person name="Land M."/>
            <person name="Pukall R."/>
            <person name="Abt B."/>
            <person name="Goker M."/>
            <person name="Rohde M."/>
            <person name="Glavina Del Rio T."/>
            <person name="Tice H."/>
            <person name="Copeland A."/>
            <person name="Cheng J.F."/>
            <person name="Lucas S."/>
            <person name="Chen F."/>
            <person name="Nolan M."/>
            <person name="Bruce D."/>
            <person name="Goodwin L."/>
            <person name="Pitluck S."/>
            <person name="Ivanova N."/>
            <person name="Mavromatis K."/>
            <person name="Ovchinnikova G."/>
            <person name="Pati A."/>
            <person name="Chen A."/>
            <person name="Palaniappan K."/>
            <person name="Hauser L."/>
            <person name="Chang Y.J."/>
            <person name="Jefferies C.C."/>
            <person name="Saunders E."/>
            <person name="Brettin T."/>
            <person name="Detter J.C."/>
            <person name="Han C."/>
            <person name="Chain P."/>
            <person name="Bristow J."/>
            <person name="Eisen J.A."/>
            <person name="Markowitz V."/>
            <person name="Hugenholtz P."/>
            <person name="Kyrpides N.C."/>
            <person name="Klenk H.P."/>
            <person name="Lapidus A."/>
        </authorList>
    </citation>
    <scope>NUCLEOTIDE SEQUENCE [LARGE SCALE GENOMIC DNA]</scope>
    <source>
        <strain evidence="3">ATCC BAA-8 / DSM 12333 / NBRC 16432</strain>
    </source>
</reference>
<feature type="transmembrane region" description="Helical" evidence="1">
    <location>
        <begin position="31"/>
        <end position="47"/>
    </location>
</feature>
<dbReference type="OrthoDB" id="5195003at2"/>
<evidence type="ECO:0000256" key="1">
    <source>
        <dbReference type="SAM" id="Phobius"/>
    </source>
</evidence>
<keyword evidence="1" id="KW-1133">Transmembrane helix</keyword>
<dbReference type="KEGG" id="bcv:Bcav_1969"/>
<dbReference type="HOGENOM" id="CLU_2071697_0_0_11"/>
<dbReference type="EMBL" id="CP001618">
    <property type="protein sequence ID" value="ACQ80224.1"/>
    <property type="molecule type" value="Genomic_DNA"/>
</dbReference>
<evidence type="ECO:0000313" key="2">
    <source>
        <dbReference type="EMBL" id="ACQ80224.1"/>
    </source>
</evidence>
<keyword evidence="3" id="KW-1185">Reference proteome</keyword>
<keyword evidence="1" id="KW-0472">Membrane</keyword>
<feature type="transmembrane region" description="Helical" evidence="1">
    <location>
        <begin position="6"/>
        <end position="24"/>
    </location>
</feature>
<keyword evidence="1" id="KW-0812">Transmembrane</keyword>
<sequence length="120" mass="12645">MHTLKTIATWTGITLTGLCGVVLLGGGKVTSGFLLVATAFVMVLPVVRGKLPLWARIGLICAVFGVVMLNISTTELPGSSNGMVMACADESARTFTPTGFTFWDQVRYIFGSFLAQAAPS</sequence>
<dbReference type="AlphaFoldDB" id="C5C5N3"/>
<feature type="transmembrane region" description="Helical" evidence="1">
    <location>
        <begin position="53"/>
        <end position="71"/>
    </location>
</feature>
<name>C5C5N3_BEUC1</name>
<accession>C5C5N3</accession>
<evidence type="ECO:0000313" key="3">
    <source>
        <dbReference type="Proteomes" id="UP000007962"/>
    </source>
</evidence>
<dbReference type="RefSeq" id="WP_015882464.1">
    <property type="nucleotide sequence ID" value="NC_012669.1"/>
</dbReference>
<proteinExistence type="predicted"/>